<keyword evidence="3" id="KW-1185">Reference proteome</keyword>
<protein>
    <submittedName>
        <fullName evidence="2">Uncharacterized protein</fullName>
    </submittedName>
</protein>
<name>A0AAD6YWC3_9AGAR</name>
<evidence type="ECO:0000256" key="1">
    <source>
        <dbReference type="SAM" id="MobiDB-lite"/>
    </source>
</evidence>
<sequence>MSKQLRHRDANAQGPDKVTAAIADPSAAPPLLPGSPTANPVPVCTVHANAQDPDRSPTLLKGHLLEQPNPDSDMLKCLGSRTGTRPAWLPRPHYHEYTILSALPCLPLRQLASSKHAHLMSDLHENTAGSPAINTDDPIAERWSIWSIPQRRSLSSGLGPTPLSVNHWADDGNRPPGTEYPLAVIDPFVLYPLIEQRSTSYKAARVNQNLSTAPTSLGVNHRAPLVQIARHQASLAVNHRASLGIDPDWYAQSSATSRHGKRACSGPPL</sequence>
<comment type="caution">
    <text evidence="2">The sequence shown here is derived from an EMBL/GenBank/DDBJ whole genome shotgun (WGS) entry which is preliminary data.</text>
</comment>
<accession>A0AAD6YWC3</accession>
<proteinExistence type="predicted"/>
<evidence type="ECO:0000313" key="3">
    <source>
        <dbReference type="Proteomes" id="UP001218218"/>
    </source>
</evidence>
<gene>
    <name evidence="2" type="ORF">DFH08DRAFT_828306</name>
</gene>
<dbReference type="Proteomes" id="UP001218218">
    <property type="component" value="Unassembled WGS sequence"/>
</dbReference>
<feature type="region of interest" description="Disordered" evidence="1">
    <location>
        <begin position="1"/>
        <end position="39"/>
    </location>
</feature>
<dbReference type="AlphaFoldDB" id="A0AAD6YWC3"/>
<organism evidence="2 3">
    <name type="scientific">Mycena albidolilacea</name>
    <dbReference type="NCBI Taxonomy" id="1033008"/>
    <lineage>
        <taxon>Eukaryota</taxon>
        <taxon>Fungi</taxon>
        <taxon>Dikarya</taxon>
        <taxon>Basidiomycota</taxon>
        <taxon>Agaricomycotina</taxon>
        <taxon>Agaricomycetes</taxon>
        <taxon>Agaricomycetidae</taxon>
        <taxon>Agaricales</taxon>
        <taxon>Marasmiineae</taxon>
        <taxon>Mycenaceae</taxon>
        <taxon>Mycena</taxon>
    </lineage>
</organism>
<evidence type="ECO:0000313" key="2">
    <source>
        <dbReference type="EMBL" id="KAJ7300616.1"/>
    </source>
</evidence>
<dbReference type="EMBL" id="JARIHO010000159">
    <property type="protein sequence ID" value="KAJ7300616.1"/>
    <property type="molecule type" value="Genomic_DNA"/>
</dbReference>
<reference evidence="2" key="1">
    <citation type="submission" date="2023-03" db="EMBL/GenBank/DDBJ databases">
        <title>Massive genome expansion in bonnet fungi (Mycena s.s.) driven by repeated elements and novel gene families across ecological guilds.</title>
        <authorList>
            <consortium name="Lawrence Berkeley National Laboratory"/>
            <person name="Harder C.B."/>
            <person name="Miyauchi S."/>
            <person name="Viragh M."/>
            <person name="Kuo A."/>
            <person name="Thoen E."/>
            <person name="Andreopoulos B."/>
            <person name="Lu D."/>
            <person name="Skrede I."/>
            <person name="Drula E."/>
            <person name="Henrissat B."/>
            <person name="Morin E."/>
            <person name="Kohler A."/>
            <person name="Barry K."/>
            <person name="LaButti K."/>
            <person name="Morin E."/>
            <person name="Salamov A."/>
            <person name="Lipzen A."/>
            <person name="Mereny Z."/>
            <person name="Hegedus B."/>
            <person name="Baldrian P."/>
            <person name="Stursova M."/>
            <person name="Weitz H."/>
            <person name="Taylor A."/>
            <person name="Grigoriev I.V."/>
            <person name="Nagy L.G."/>
            <person name="Martin F."/>
            <person name="Kauserud H."/>
        </authorList>
    </citation>
    <scope>NUCLEOTIDE SEQUENCE</scope>
    <source>
        <strain evidence="2">CBHHK002</strain>
    </source>
</reference>